<name>A0AAE0H4B9_9CHLO</name>
<evidence type="ECO:0000256" key="1">
    <source>
        <dbReference type="SAM" id="Coils"/>
    </source>
</evidence>
<dbReference type="EMBL" id="LGRX02000087">
    <property type="protein sequence ID" value="KAK3289601.1"/>
    <property type="molecule type" value="Genomic_DNA"/>
</dbReference>
<evidence type="ECO:0000256" key="2">
    <source>
        <dbReference type="SAM" id="MobiDB-lite"/>
    </source>
</evidence>
<accession>A0AAE0H4B9</accession>
<evidence type="ECO:0000313" key="3">
    <source>
        <dbReference type="EMBL" id="KAK3289601.1"/>
    </source>
</evidence>
<feature type="coiled-coil region" evidence="1">
    <location>
        <begin position="218"/>
        <end position="245"/>
    </location>
</feature>
<sequence length="420" mass="47636">MDANPTANDLELDIDMLREENLLLQTASRESLRREVYMRRELDVLREQTLELQEQLRDAENEAAFAAECQNRGSFATSPKGTEAAWLASARADSEANCEDHDPTAVVENNHEGAHWHQVQNDDAEKPESTQGAPSVPDSEKEELRRRLQAAADEASAVKEELRSAQEKLHAQNQTAPPLERTKSLPRYFAESTLERKDSLEKVIRRASECHGFNNVQIQDLRGKFDEVEENMAILQDELDKYMEDEGMEDPDGDKWDDTDSTASVLPVQEHLERDLVHKEEMVKYFKAKSMVLQQELTALQGSHVDEADHKRIVQVLQNKLVASELKGKQAAKATVDLVMEVKQLRSTLSKLEEQRPADFLTPSRPWASRHFTEAPNDIIPIDNDNNISNHLLVEAYIKSRKEDQRGCMSSGEALDCVIQ</sequence>
<feature type="coiled-coil region" evidence="1">
    <location>
        <begin position="7"/>
        <end position="62"/>
    </location>
</feature>
<proteinExistence type="predicted"/>
<organism evidence="3 4">
    <name type="scientific">Cymbomonas tetramitiformis</name>
    <dbReference type="NCBI Taxonomy" id="36881"/>
    <lineage>
        <taxon>Eukaryota</taxon>
        <taxon>Viridiplantae</taxon>
        <taxon>Chlorophyta</taxon>
        <taxon>Pyramimonadophyceae</taxon>
        <taxon>Pyramimonadales</taxon>
        <taxon>Pyramimonadaceae</taxon>
        <taxon>Cymbomonas</taxon>
    </lineage>
</organism>
<comment type="caution">
    <text evidence="3">The sequence shown here is derived from an EMBL/GenBank/DDBJ whole genome shotgun (WGS) entry which is preliminary data.</text>
</comment>
<gene>
    <name evidence="3" type="ORF">CYMTET_2975</name>
</gene>
<protein>
    <submittedName>
        <fullName evidence="3">Uncharacterized protein</fullName>
    </submittedName>
</protein>
<keyword evidence="4" id="KW-1185">Reference proteome</keyword>
<evidence type="ECO:0000313" key="4">
    <source>
        <dbReference type="Proteomes" id="UP001190700"/>
    </source>
</evidence>
<reference evidence="3 4" key="1">
    <citation type="journal article" date="2015" name="Genome Biol. Evol.">
        <title>Comparative Genomics of a Bacterivorous Green Alga Reveals Evolutionary Causalities and Consequences of Phago-Mixotrophic Mode of Nutrition.</title>
        <authorList>
            <person name="Burns J.A."/>
            <person name="Paasch A."/>
            <person name="Narechania A."/>
            <person name="Kim E."/>
        </authorList>
    </citation>
    <scope>NUCLEOTIDE SEQUENCE [LARGE SCALE GENOMIC DNA]</scope>
    <source>
        <strain evidence="3 4">PLY_AMNH</strain>
    </source>
</reference>
<feature type="compositionally biased region" description="Basic and acidic residues" evidence="2">
    <location>
        <begin position="156"/>
        <end position="170"/>
    </location>
</feature>
<feature type="region of interest" description="Disordered" evidence="2">
    <location>
        <begin position="115"/>
        <end position="181"/>
    </location>
</feature>
<dbReference type="Proteomes" id="UP001190700">
    <property type="component" value="Unassembled WGS sequence"/>
</dbReference>
<dbReference type="AlphaFoldDB" id="A0AAE0H4B9"/>
<keyword evidence="1" id="KW-0175">Coiled coil</keyword>